<dbReference type="CDD" id="cd13654">
    <property type="entry name" value="PBP2_phosphate_like_2"/>
    <property type="match status" value="1"/>
</dbReference>
<evidence type="ECO:0000259" key="5">
    <source>
        <dbReference type="Pfam" id="PF12849"/>
    </source>
</evidence>
<dbReference type="InterPro" id="IPR050811">
    <property type="entry name" value="Phosphate_ABC_transporter"/>
</dbReference>
<evidence type="ECO:0000256" key="2">
    <source>
        <dbReference type="ARBA" id="ARBA00022448"/>
    </source>
</evidence>
<feature type="chain" id="PRO_5039751664" description="Phosphate-binding protein" evidence="4">
    <location>
        <begin position="29"/>
        <end position="319"/>
    </location>
</feature>
<dbReference type="PANTHER" id="PTHR30570">
    <property type="entry name" value="PERIPLASMIC PHOSPHATE BINDING COMPONENT OF PHOSPHATE ABC TRANSPORTER"/>
    <property type="match status" value="1"/>
</dbReference>
<keyword evidence="3 4" id="KW-0732">Signal</keyword>
<feature type="signal peptide" evidence="4">
    <location>
        <begin position="1"/>
        <end position="28"/>
    </location>
</feature>
<evidence type="ECO:0000256" key="1">
    <source>
        <dbReference type="ARBA" id="ARBA00008725"/>
    </source>
</evidence>
<dbReference type="EMBL" id="POUB01000006">
    <property type="protein sequence ID" value="PZG02638.1"/>
    <property type="molecule type" value="Genomic_DNA"/>
</dbReference>
<dbReference type="RefSeq" id="WP_111132421.1">
    <property type="nucleotide sequence ID" value="NZ_POUB01000006.1"/>
</dbReference>
<dbReference type="InterPro" id="IPR011862">
    <property type="entry name" value="Phos-bd"/>
</dbReference>
<dbReference type="InterPro" id="IPR024370">
    <property type="entry name" value="PBP_domain"/>
</dbReference>
<feature type="domain" description="PBP" evidence="5">
    <location>
        <begin position="32"/>
        <end position="285"/>
    </location>
</feature>
<reference evidence="6 7" key="1">
    <citation type="submission" date="2018-01" db="EMBL/GenBank/DDBJ databases">
        <title>Draft genome sequence of Salinispora sp. 13K206.</title>
        <authorList>
            <person name="Sahin N."/>
            <person name="Saygin H."/>
            <person name="Ay H."/>
        </authorList>
    </citation>
    <scope>NUCLEOTIDE SEQUENCE [LARGE SCALE GENOMIC DNA]</scope>
    <source>
        <strain evidence="6 7">13K206</strain>
    </source>
</reference>
<dbReference type="OrthoDB" id="9790048at2"/>
<dbReference type="Proteomes" id="UP000248749">
    <property type="component" value="Unassembled WGS sequence"/>
</dbReference>
<protein>
    <recommendedName>
        <fullName evidence="4">Phosphate-binding protein</fullName>
    </recommendedName>
</protein>
<accession>A0A2W2DSF0</accession>
<dbReference type="NCBIfam" id="TIGR02136">
    <property type="entry name" value="ptsS_2"/>
    <property type="match status" value="1"/>
</dbReference>
<organism evidence="6 7">
    <name type="scientific">Micromonospora deserti</name>
    <dbReference type="NCBI Taxonomy" id="2070366"/>
    <lineage>
        <taxon>Bacteria</taxon>
        <taxon>Bacillati</taxon>
        <taxon>Actinomycetota</taxon>
        <taxon>Actinomycetes</taxon>
        <taxon>Micromonosporales</taxon>
        <taxon>Micromonosporaceae</taxon>
        <taxon>Micromonospora</taxon>
    </lineage>
</organism>
<dbReference type="Pfam" id="PF12849">
    <property type="entry name" value="PBP_like_2"/>
    <property type="match status" value="1"/>
</dbReference>
<proteinExistence type="inferred from homology"/>
<dbReference type="PANTHER" id="PTHR30570:SF1">
    <property type="entry name" value="PHOSPHATE-BINDING PROTEIN PSTS"/>
    <property type="match status" value="1"/>
</dbReference>
<comment type="caution">
    <text evidence="6">The sequence shown here is derived from an EMBL/GenBank/DDBJ whole genome shotgun (WGS) entry which is preliminary data.</text>
</comment>
<evidence type="ECO:0000313" key="7">
    <source>
        <dbReference type="Proteomes" id="UP000248749"/>
    </source>
</evidence>
<comment type="similarity">
    <text evidence="1 4">Belongs to the PstS family.</text>
</comment>
<name>A0A2W2DSF0_9ACTN</name>
<dbReference type="GO" id="GO:0006817">
    <property type="term" value="P:phosphate ion transport"/>
    <property type="evidence" value="ECO:0007669"/>
    <property type="project" value="UniProtKB-UniRule"/>
</dbReference>
<keyword evidence="4" id="KW-0592">Phosphate transport</keyword>
<evidence type="ECO:0000256" key="3">
    <source>
        <dbReference type="ARBA" id="ARBA00022729"/>
    </source>
</evidence>
<dbReference type="SUPFAM" id="SSF53850">
    <property type="entry name" value="Periplasmic binding protein-like II"/>
    <property type="match status" value="1"/>
</dbReference>
<evidence type="ECO:0000313" key="6">
    <source>
        <dbReference type="EMBL" id="PZG02638.1"/>
    </source>
</evidence>
<dbReference type="AlphaFoldDB" id="A0A2W2DSF0"/>
<dbReference type="Gene3D" id="3.40.190.10">
    <property type="entry name" value="Periplasmic binding protein-like II"/>
    <property type="match status" value="2"/>
</dbReference>
<sequence>MNRNVLSRRVLAGVALAALALAGCSNNAENDAAGGGKLSGEVKVDGSSTVAPLSEAAATFYGESQSGVNVSVGTSGTGGGFEKFCKGETDISDASRPIKDGEKKACEAAGIKYKELIVANDALTVVVSKENSWADCLTVDQLKKIWEPSSKVSNWNQVDPKFPNEPLKLFGPGTDSGTFDYFTDEINGEEGASRTDYTASENDNVVVQGVSGTKGGLGYFGFTYFEENADKLKALKIDGGAGCVEPSLKTAQENTYKPLSRPLFIYVSDAAVKKPQVSDFVTFYIERIDDIVKEAKYVPLTEPQKGTLKSEFDALKAAV</sequence>
<dbReference type="GO" id="GO:0042301">
    <property type="term" value="F:phosphate ion binding"/>
    <property type="evidence" value="ECO:0007669"/>
    <property type="project" value="UniProtKB-UniRule"/>
</dbReference>
<dbReference type="PROSITE" id="PS51257">
    <property type="entry name" value="PROKAR_LIPOPROTEIN"/>
    <property type="match status" value="1"/>
</dbReference>
<keyword evidence="2 4" id="KW-0813">Transport</keyword>
<keyword evidence="7" id="KW-1185">Reference proteome</keyword>
<evidence type="ECO:0000256" key="4">
    <source>
        <dbReference type="RuleBase" id="RU367119"/>
    </source>
</evidence>
<comment type="function">
    <text evidence="4">Involved in the system for phosphate transport across the cytoplasmic membrane.</text>
</comment>
<gene>
    <name evidence="6" type="ORF">C1I99_01745</name>
</gene>